<sequence length="113" mass="12131">EISLVLIIVTFIFIVIGFQTLIAFNFSNKNYQAPFLSPANPLAPFAPVPSSEEPSPSTIPSAPAHSRTRLLLFLTFLPDALAPLEIKTSLPPLPPLTLPESSVLATASTQAYN</sequence>
<feature type="transmembrane region" description="Helical" evidence="1">
    <location>
        <begin position="6"/>
        <end position="26"/>
    </location>
</feature>
<keyword evidence="1" id="KW-0812">Transmembrane</keyword>
<feature type="non-terminal residue" evidence="2">
    <location>
        <position position="113"/>
    </location>
</feature>
<evidence type="ECO:0000256" key="1">
    <source>
        <dbReference type="SAM" id="Phobius"/>
    </source>
</evidence>
<organism evidence="2">
    <name type="scientific">Blumeria graminis f. sp. tritici 96224</name>
    <dbReference type="NCBI Taxonomy" id="1268274"/>
    <lineage>
        <taxon>Eukaryota</taxon>
        <taxon>Fungi</taxon>
        <taxon>Dikarya</taxon>
        <taxon>Ascomycota</taxon>
        <taxon>Pezizomycotina</taxon>
        <taxon>Leotiomycetes</taxon>
        <taxon>Erysiphales</taxon>
        <taxon>Erysiphaceae</taxon>
        <taxon>Blumeria</taxon>
    </lineage>
</organism>
<evidence type="ECO:0000313" key="2">
    <source>
        <dbReference type="EMBL" id="SUZ09595.1"/>
    </source>
</evidence>
<feature type="non-terminal residue" evidence="2">
    <location>
        <position position="1"/>
    </location>
</feature>
<protein>
    <submittedName>
        <fullName evidence="2">Bgt-20199</fullName>
    </submittedName>
</protein>
<name>A0A381L6R1_BLUGR</name>
<dbReference type="EMBL" id="UIGY01000052">
    <property type="protein sequence ID" value="SUZ09595.1"/>
    <property type="molecule type" value="Genomic_DNA"/>
</dbReference>
<proteinExistence type="predicted"/>
<reference evidence="2" key="1">
    <citation type="submission" date="2018-07" db="EMBL/GenBank/DDBJ databases">
        <authorList>
            <person name="Quirk P.G."/>
            <person name="Krulwich T.A."/>
        </authorList>
    </citation>
    <scope>NUCLEOTIDE SEQUENCE</scope>
    <source>
        <strain evidence="2">96224</strain>
    </source>
</reference>
<gene>
    <name evidence="2" type="ORF">BGT96224V2_LOCUS2702</name>
</gene>
<accession>A0A381L6R1</accession>
<keyword evidence="1" id="KW-1133">Transmembrane helix</keyword>
<dbReference type="AlphaFoldDB" id="A0A381L6R1"/>
<keyword evidence="1" id="KW-0472">Membrane</keyword>